<reference evidence="1 2" key="1">
    <citation type="journal article" date="2012" name="New Phytol.">
        <title>Insight into trade-off between wood decay and parasitism from the genome of a fungal forest pathogen.</title>
        <authorList>
            <person name="Olson A."/>
            <person name="Aerts A."/>
            <person name="Asiegbu F."/>
            <person name="Belbahri L."/>
            <person name="Bouzid O."/>
            <person name="Broberg A."/>
            <person name="Canback B."/>
            <person name="Coutinho P.M."/>
            <person name="Cullen D."/>
            <person name="Dalman K."/>
            <person name="Deflorio G."/>
            <person name="van Diepen L.T."/>
            <person name="Dunand C."/>
            <person name="Duplessis S."/>
            <person name="Durling M."/>
            <person name="Gonthier P."/>
            <person name="Grimwood J."/>
            <person name="Fossdal C.G."/>
            <person name="Hansson D."/>
            <person name="Henrissat B."/>
            <person name="Hietala A."/>
            <person name="Himmelstrand K."/>
            <person name="Hoffmeister D."/>
            <person name="Hogberg N."/>
            <person name="James T.Y."/>
            <person name="Karlsson M."/>
            <person name="Kohler A."/>
            <person name="Kues U."/>
            <person name="Lee Y.H."/>
            <person name="Lin Y.C."/>
            <person name="Lind M."/>
            <person name="Lindquist E."/>
            <person name="Lombard V."/>
            <person name="Lucas S."/>
            <person name="Lunden K."/>
            <person name="Morin E."/>
            <person name="Murat C."/>
            <person name="Park J."/>
            <person name="Raffaello T."/>
            <person name="Rouze P."/>
            <person name="Salamov A."/>
            <person name="Schmutz J."/>
            <person name="Solheim H."/>
            <person name="Stahlberg J."/>
            <person name="Velez H."/>
            <person name="de Vries R.P."/>
            <person name="Wiebenga A."/>
            <person name="Woodward S."/>
            <person name="Yakovlev I."/>
            <person name="Garbelotto M."/>
            <person name="Martin F."/>
            <person name="Grigoriev I.V."/>
            <person name="Stenlid J."/>
        </authorList>
    </citation>
    <scope>NUCLEOTIDE SEQUENCE [LARGE SCALE GENOMIC DNA]</scope>
    <source>
        <strain evidence="1 2">TC 32-1</strain>
    </source>
</reference>
<dbReference type="InterPro" id="IPR009057">
    <property type="entry name" value="Homeodomain-like_sf"/>
</dbReference>
<dbReference type="EMBL" id="KI925462">
    <property type="protein sequence ID" value="ETW77947.1"/>
    <property type="molecule type" value="Genomic_DNA"/>
</dbReference>
<evidence type="ECO:0000313" key="2">
    <source>
        <dbReference type="Proteomes" id="UP000030671"/>
    </source>
</evidence>
<dbReference type="RefSeq" id="XP_009549960.1">
    <property type="nucleotide sequence ID" value="XM_009551665.1"/>
</dbReference>
<name>W4JWL8_HETIT</name>
<proteinExistence type="predicted"/>
<dbReference type="STRING" id="747525.W4JWL8"/>
<organism evidence="1 2">
    <name type="scientific">Heterobasidion irregulare (strain TC 32-1)</name>
    <dbReference type="NCBI Taxonomy" id="747525"/>
    <lineage>
        <taxon>Eukaryota</taxon>
        <taxon>Fungi</taxon>
        <taxon>Dikarya</taxon>
        <taxon>Basidiomycota</taxon>
        <taxon>Agaricomycotina</taxon>
        <taxon>Agaricomycetes</taxon>
        <taxon>Russulales</taxon>
        <taxon>Bondarzewiaceae</taxon>
        <taxon>Heterobasidion</taxon>
        <taxon>Heterobasidion annosum species complex</taxon>
    </lineage>
</organism>
<dbReference type="Proteomes" id="UP000030671">
    <property type="component" value="Unassembled WGS sequence"/>
</dbReference>
<dbReference type="GO" id="GO:0006357">
    <property type="term" value="P:regulation of transcription by RNA polymerase II"/>
    <property type="evidence" value="ECO:0007669"/>
    <property type="project" value="TreeGrafter"/>
</dbReference>
<dbReference type="PANTHER" id="PTHR13992:SF39">
    <property type="entry name" value="SMRTER, ISOFORM G"/>
    <property type="match status" value="1"/>
</dbReference>
<sequence>MQEELQEALIGDTVVETSLKPVDLIVNQPPDQLLQQLPMPVVPSNFVPFVGEARSLQEALRVVVAARQQFDHQSREERVDPVLLSNKAIAEQPPASSTSPETLIQAMMTGERGAVRLRRFHELRPTLVQRIAERQETVEEKTKRLRKEYTELHDSWVAHCALLDSQGQTNPGDEMATVSGRTTRRSAAVLGDAVRSDLEMEQIIASLGNEDLTDPAHLALRNIAVIPDMISVTHGRVDALFDDTNNLVENPAAFYDPSPSVAAWTDEEQQEFFEKFAAHPKQFGIIAK</sequence>
<dbReference type="GO" id="GO:0034967">
    <property type="term" value="C:Set3 complex"/>
    <property type="evidence" value="ECO:0007669"/>
    <property type="project" value="TreeGrafter"/>
</dbReference>
<dbReference type="HOGENOM" id="CLU_1086316_0_0_1"/>
<dbReference type="InterPro" id="IPR051571">
    <property type="entry name" value="N-CoR_corepressor"/>
</dbReference>
<gene>
    <name evidence="1" type="ORF">HETIRDRAFT_388003</name>
</gene>
<dbReference type="SUPFAM" id="SSF46689">
    <property type="entry name" value="Homeodomain-like"/>
    <property type="match status" value="1"/>
</dbReference>
<evidence type="ECO:0008006" key="3">
    <source>
        <dbReference type="Google" id="ProtNLM"/>
    </source>
</evidence>
<evidence type="ECO:0000313" key="1">
    <source>
        <dbReference type="EMBL" id="ETW77947.1"/>
    </source>
</evidence>
<accession>W4JWL8</accession>
<dbReference type="GeneID" id="20672340"/>
<dbReference type="AlphaFoldDB" id="W4JWL8"/>
<dbReference type="eggNOG" id="KOG1878">
    <property type="taxonomic scope" value="Eukaryota"/>
</dbReference>
<dbReference type="PANTHER" id="PTHR13992">
    <property type="entry name" value="NUCLEAR RECEPTOR CO-REPRESSOR RELATED NCOR"/>
    <property type="match status" value="1"/>
</dbReference>
<feature type="non-terminal residue" evidence="1">
    <location>
        <position position="288"/>
    </location>
</feature>
<dbReference type="Gene3D" id="1.10.10.60">
    <property type="entry name" value="Homeodomain-like"/>
    <property type="match status" value="1"/>
</dbReference>
<dbReference type="KEGG" id="hir:HETIRDRAFT_388003"/>
<dbReference type="OrthoDB" id="10258692at2759"/>
<dbReference type="InParanoid" id="W4JWL8"/>
<keyword evidence="2" id="KW-1185">Reference proteome</keyword>
<protein>
    <recommendedName>
        <fullName evidence="3">SANT domain-containing protein</fullName>
    </recommendedName>
</protein>